<feature type="non-terminal residue" evidence="3">
    <location>
        <position position="51"/>
    </location>
</feature>
<dbReference type="Proteomes" id="UP000681720">
    <property type="component" value="Unassembled WGS sequence"/>
</dbReference>
<dbReference type="Proteomes" id="UP000681967">
    <property type="component" value="Unassembled WGS sequence"/>
</dbReference>
<dbReference type="EMBL" id="CAJOBH010089718">
    <property type="protein sequence ID" value="CAF4558929.1"/>
    <property type="molecule type" value="Genomic_DNA"/>
</dbReference>
<proteinExistence type="predicted"/>
<evidence type="ECO:0000313" key="2">
    <source>
        <dbReference type="EMBL" id="CAF4633163.1"/>
    </source>
</evidence>
<sequence length="51" mass="5438">MFSIPATTITTFNLNPSLVTASAGTKIRSDVISASPATISQITRQEQITEQ</sequence>
<dbReference type="AlphaFoldDB" id="A0A8S3BT78"/>
<gene>
    <name evidence="1" type="ORF">BYL167_LOCUS38426</name>
    <name evidence="3" type="ORF">BYL167_LOCUS49518</name>
    <name evidence="2" type="ORF">GIL414_LOCUS40299</name>
    <name evidence="4" type="ORF">GIL414_LOCUS52778</name>
</gene>
<reference evidence="3" key="1">
    <citation type="submission" date="2021-02" db="EMBL/GenBank/DDBJ databases">
        <authorList>
            <person name="Nowell W R."/>
        </authorList>
    </citation>
    <scope>NUCLEOTIDE SEQUENCE</scope>
</reference>
<protein>
    <submittedName>
        <fullName evidence="3">Uncharacterized protein</fullName>
    </submittedName>
</protein>
<evidence type="ECO:0000313" key="5">
    <source>
        <dbReference type="Proteomes" id="UP000681967"/>
    </source>
</evidence>
<name>A0A8S3BT78_9BILA</name>
<dbReference type="EMBL" id="CAJOBJ010181598">
    <property type="protein sequence ID" value="CAF4920289.1"/>
    <property type="molecule type" value="Genomic_DNA"/>
</dbReference>
<dbReference type="EMBL" id="CAJOBJ010111362">
    <property type="protein sequence ID" value="CAF4633163.1"/>
    <property type="molecule type" value="Genomic_DNA"/>
</dbReference>
<comment type="caution">
    <text evidence="3">The sequence shown here is derived from an EMBL/GenBank/DDBJ whole genome shotgun (WGS) entry which is preliminary data.</text>
</comment>
<evidence type="ECO:0000313" key="3">
    <source>
        <dbReference type="EMBL" id="CAF4833083.1"/>
    </source>
</evidence>
<accession>A0A8S3BT78</accession>
<evidence type="ECO:0000313" key="4">
    <source>
        <dbReference type="EMBL" id="CAF4920289.1"/>
    </source>
</evidence>
<organism evidence="3 5">
    <name type="scientific">Rotaria magnacalcarata</name>
    <dbReference type="NCBI Taxonomy" id="392030"/>
    <lineage>
        <taxon>Eukaryota</taxon>
        <taxon>Metazoa</taxon>
        <taxon>Spiralia</taxon>
        <taxon>Gnathifera</taxon>
        <taxon>Rotifera</taxon>
        <taxon>Eurotatoria</taxon>
        <taxon>Bdelloidea</taxon>
        <taxon>Philodinida</taxon>
        <taxon>Philodinidae</taxon>
        <taxon>Rotaria</taxon>
    </lineage>
</organism>
<dbReference type="EMBL" id="CAJOBH010147574">
    <property type="protein sequence ID" value="CAF4833083.1"/>
    <property type="molecule type" value="Genomic_DNA"/>
</dbReference>
<evidence type="ECO:0000313" key="1">
    <source>
        <dbReference type="EMBL" id="CAF4558929.1"/>
    </source>
</evidence>